<reference evidence="1 2" key="1">
    <citation type="submission" date="2019-06" db="EMBL/GenBank/DDBJ databases">
        <title>WGS assembly of Gossypium darwinii.</title>
        <authorList>
            <person name="Chen Z.J."/>
            <person name="Sreedasyam A."/>
            <person name="Ando A."/>
            <person name="Song Q."/>
            <person name="De L."/>
            <person name="Hulse-Kemp A."/>
            <person name="Ding M."/>
            <person name="Ye W."/>
            <person name="Kirkbride R."/>
            <person name="Jenkins J."/>
            <person name="Plott C."/>
            <person name="Lovell J."/>
            <person name="Lin Y.-M."/>
            <person name="Vaughn R."/>
            <person name="Liu B."/>
            <person name="Li W."/>
            <person name="Simpson S."/>
            <person name="Scheffler B."/>
            <person name="Saski C."/>
            <person name="Grover C."/>
            <person name="Hu G."/>
            <person name="Conover J."/>
            <person name="Carlson J."/>
            <person name="Shu S."/>
            <person name="Boston L."/>
            <person name="Williams M."/>
            <person name="Peterson D."/>
            <person name="Mcgee K."/>
            <person name="Jones D."/>
            <person name="Wendel J."/>
            <person name="Stelly D."/>
            <person name="Grimwood J."/>
            <person name="Schmutz J."/>
        </authorList>
    </citation>
    <scope>NUCLEOTIDE SEQUENCE [LARGE SCALE GENOMIC DNA]</scope>
    <source>
        <strain evidence="1">1808015.09</strain>
    </source>
</reference>
<accession>A0A5D2ESQ6</accession>
<dbReference type="EMBL" id="CM017698">
    <property type="protein sequence ID" value="TYG96716.1"/>
    <property type="molecule type" value="Genomic_DNA"/>
</dbReference>
<dbReference type="Proteomes" id="UP000323506">
    <property type="component" value="Chromosome A11"/>
</dbReference>
<keyword evidence="2" id="KW-1185">Reference proteome</keyword>
<organism evidence="1 2">
    <name type="scientific">Gossypium darwinii</name>
    <name type="common">Darwin's cotton</name>
    <name type="synonym">Gossypium barbadense var. darwinii</name>
    <dbReference type="NCBI Taxonomy" id="34276"/>
    <lineage>
        <taxon>Eukaryota</taxon>
        <taxon>Viridiplantae</taxon>
        <taxon>Streptophyta</taxon>
        <taxon>Embryophyta</taxon>
        <taxon>Tracheophyta</taxon>
        <taxon>Spermatophyta</taxon>
        <taxon>Magnoliopsida</taxon>
        <taxon>eudicotyledons</taxon>
        <taxon>Gunneridae</taxon>
        <taxon>Pentapetalae</taxon>
        <taxon>rosids</taxon>
        <taxon>malvids</taxon>
        <taxon>Malvales</taxon>
        <taxon>Malvaceae</taxon>
        <taxon>Malvoideae</taxon>
        <taxon>Gossypium</taxon>
    </lineage>
</organism>
<protein>
    <submittedName>
        <fullName evidence="1">Uncharacterized protein</fullName>
    </submittedName>
</protein>
<proteinExistence type="predicted"/>
<evidence type="ECO:0000313" key="1">
    <source>
        <dbReference type="EMBL" id="TYG96716.1"/>
    </source>
</evidence>
<gene>
    <name evidence="1" type="ORF">ES288_A11G374300v1</name>
</gene>
<evidence type="ECO:0000313" key="2">
    <source>
        <dbReference type="Proteomes" id="UP000323506"/>
    </source>
</evidence>
<sequence>MKLVAVKRPNGTTGEVYVPLGDKPLNGGHPKRTIPAYGHNKSTTYFSICGKCIVDVRLEDCSKFVDSYCGEVFYFMMEYSRTT</sequence>
<name>A0A5D2ESQ6_GOSDA</name>
<dbReference type="AlphaFoldDB" id="A0A5D2ESQ6"/>